<proteinExistence type="predicted"/>
<name>A0A381XAI6_9ZZZZ</name>
<protein>
    <recommendedName>
        <fullName evidence="2">ABM domain-containing protein</fullName>
    </recommendedName>
</protein>
<evidence type="ECO:0008006" key="2">
    <source>
        <dbReference type="Google" id="ProtNLM"/>
    </source>
</evidence>
<evidence type="ECO:0000313" key="1">
    <source>
        <dbReference type="EMBL" id="SVA61562.1"/>
    </source>
</evidence>
<organism evidence="1">
    <name type="scientific">marine metagenome</name>
    <dbReference type="NCBI Taxonomy" id="408172"/>
    <lineage>
        <taxon>unclassified sequences</taxon>
        <taxon>metagenomes</taxon>
        <taxon>ecological metagenomes</taxon>
    </lineage>
</organism>
<sequence length="196" mass="21956">MPHARITRIMFDPSKYDAVLAVAKSIDFSGWPGLKLLAFSRHAEDRLVATAGYEDKAAADANTENAKASLAKIADFMTEEPLVREVEVIWGFDGDQSMTPGYMRHVFVDFDSSKYDALMSYFDTTPERFRGVPGLIRVRLGRILENRMVSIAVYDNKASSDAGQENLRAIMSGMTEFVTGDYNIREGPIVLHHDLR</sequence>
<reference evidence="1" key="1">
    <citation type="submission" date="2018-05" db="EMBL/GenBank/DDBJ databases">
        <authorList>
            <person name="Lanie J.A."/>
            <person name="Ng W.-L."/>
            <person name="Kazmierczak K.M."/>
            <person name="Andrzejewski T.M."/>
            <person name="Davidsen T.M."/>
            <person name="Wayne K.J."/>
            <person name="Tettelin H."/>
            <person name="Glass J.I."/>
            <person name="Rusch D."/>
            <person name="Podicherti R."/>
            <person name="Tsui H.-C.T."/>
            <person name="Winkler M.E."/>
        </authorList>
    </citation>
    <scope>NUCLEOTIDE SEQUENCE</scope>
</reference>
<dbReference type="EMBL" id="UINC01014436">
    <property type="protein sequence ID" value="SVA61562.1"/>
    <property type="molecule type" value="Genomic_DNA"/>
</dbReference>
<dbReference type="AlphaFoldDB" id="A0A381XAI6"/>
<gene>
    <name evidence="1" type="ORF">METZ01_LOCUS114416</name>
</gene>
<accession>A0A381XAI6</accession>